<sequence>IQAYAAVYTGKGVRSLVKINANIKSFQTKVKERTAIQHKSGKTIGKEIFLRTLNGPHPSNFAASSISGGIALNCWIANMIKTGKVKIKYVKQIEK</sequence>
<dbReference type="AlphaFoldDB" id="X0XV96"/>
<protein>
    <submittedName>
        <fullName evidence="1">Uncharacterized protein</fullName>
    </submittedName>
</protein>
<feature type="non-terminal residue" evidence="1">
    <location>
        <position position="1"/>
    </location>
</feature>
<accession>X0XV96</accession>
<evidence type="ECO:0000313" key="1">
    <source>
        <dbReference type="EMBL" id="GAG47280.1"/>
    </source>
</evidence>
<gene>
    <name evidence="1" type="ORF">S01H1_85095</name>
</gene>
<dbReference type="EMBL" id="BARS01058305">
    <property type="protein sequence ID" value="GAG47280.1"/>
    <property type="molecule type" value="Genomic_DNA"/>
</dbReference>
<comment type="caution">
    <text evidence="1">The sequence shown here is derived from an EMBL/GenBank/DDBJ whole genome shotgun (WGS) entry which is preliminary data.</text>
</comment>
<name>X0XV96_9ZZZZ</name>
<proteinExistence type="predicted"/>
<organism evidence="1">
    <name type="scientific">marine sediment metagenome</name>
    <dbReference type="NCBI Taxonomy" id="412755"/>
    <lineage>
        <taxon>unclassified sequences</taxon>
        <taxon>metagenomes</taxon>
        <taxon>ecological metagenomes</taxon>
    </lineage>
</organism>
<reference evidence="1" key="1">
    <citation type="journal article" date="2014" name="Front. Microbiol.">
        <title>High frequency of phylogenetically diverse reductive dehalogenase-homologous genes in deep subseafloor sedimentary metagenomes.</title>
        <authorList>
            <person name="Kawai M."/>
            <person name="Futagami T."/>
            <person name="Toyoda A."/>
            <person name="Takaki Y."/>
            <person name="Nishi S."/>
            <person name="Hori S."/>
            <person name="Arai W."/>
            <person name="Tsubouchi T."/>
            <person name="Morono Y."/>
            <person name="Uchiyama I."/>
            <person name="Ito T."/>
            <person name="Fujiyama A."/>
            <person name="Inagaki F."/>
            <person name="Takami H."/>
        </authorList>
    </citation>
    <scope>NUCLEOTIDE SEQUENCE</scope>
    <source>
        <strain evidence="1">Expedition CK06-06</strain>
    </source>
</reference>